<dbReference type="OrthoDB" id="2273864at2759"/>
<accession>A0A9Q3GL43</accession>
<dbReference type="Gene3D" id="3.30.420.10">
    <property type="entry name" value="Ribonuclease H-like superfamily/Ribonuclease H"/>
    <property type="match status" value="1"/>
</dbReference>
<organism evidence="1 2">
    <name type="scientific">Austropuccinia psidii MF-1</name>
    <dbReference type="NCBI Taxonomy" id="1389203"/>
    <lineage>
        <taxon>Eukaryota</taxon>
        <taxon>Fungi</taxon>
        <taxon>Dikarya</taxon>
        <taxon>Basidiomycota</taxon>
        <taxon>Pucciniomycotina</taxon>
        <taxon>Pucciniomycetes</taxon>
        <taxon>Pucciniales</taxon>
        <taxon>Sphaerophragmiaceae</taxon>
        <taxon>Austropuccinia</taxon>
    </lineage>
</organism>
<name>A0A9Q3GL43_9BASI</name>
<dbReference type="Proteomes" id="UP000765509">
    <property type="component" value="Unassembled WGS sequence"/>
</dbReference>
<dbReference type="AlphaFoldDB" id="A0A9Q3GL43"/>
<reference evidence="1" key="1">
    <citation type="submission" date="2021-03" db="EMBL/GenBank/DDBJ databases">
        <title>Draft genome sequence of rust myrtle Austropuccinia psidii MF-1, a brazilian biotype.</title>
        <authorList>
            <person name="Quecine M.C."/>
            <person name="Pachon D.M.R."/>
            <person name="Bonatelli M.L."/>
            <person name="Correr F.H."/>
            <person name="Franceschini L.M."/>
            <person name="Leite T.F."/>
            <person name="Margarido G.R.A."/>
            <person name="Almeida C.A."/>
            <person name="Ferrarezi J.A."/>
            <person name="Labate C.A."/>
        </authorList>
    </citation>
    <scope>NUCLEOTIDE SEQUENCE</scope>
    <source>
        <strain evidence="1">MF-1</strain>
    </source>
</reference>
<dbReference type="InterPro" id="IPR036397">
    <property type="entry name" value="RNaseH_sf"/>
</dbReference>
<gene>
    <name evidence="1" type="ORF">O181_010694</name>
</gene>
<evidence type="ECO:0000313" key="2">
    <source>
        <dbReference type="Proteomes" id="UP000765509"/>
    </source>
</evidence>
<evidence type="ECO:0000313" key="1">
    <source>
        <dbReference type="EMBL" id="MBW0470979.1"/>
    </source>
</evidence>
<protein>
    <submittedName>
        <fullName evidence="1">Uncharacterized protein</fullName>
    </submittedName>
</protein>
<dbReference type="GO" id="GO:0003676">
    <property type="term" value="F:nucleic acid binding"/>
    <property type="evidence" value="ECO:0007669"/>
    <property type="project" value="InterPro"/>
</dbReference>
<keyword evidence="2" id="KW-1185">Reference proteome</keyword>
<dbReference type="EMBL" id="AVOT02002618">
    <property type="protein sequence ID" value="MBW0470979.1"/>
    <property type="molecule type" value="Genomic_DNA"/>
</dbReference>
<comment type="caution">
    <text evidence="1">The sequence shown here is derived from an EMBL/GenBank/DDBJ whole genome shotgun (WGS) entry which is preliminary data.</text>
</comment>
<sequence>MSVSYQQDDWNTYLPLAEFAYNSSDNSSTKQSLFCTVYGRDTPFDLAHITQDTPAGKVSTKIQSVQQDVRRELEFGINRFKRHADKSRACPPVFNCGDMLASQWKCIHPVFHISLLEPVKTSTIPNQHQEPPPPIIIEEEEEWEISQRLDSKIKREEKYGIWWNGLLEMYNDDVLIATLFKPKYPQEMFTIFGVSLHCANPIISLLSQECSALQKE</sequence>
<proteinExistence type="predicted"/>